<feature type="transmembrane region" description="Helical" evidence="2">
    <location>
        <begin position="1938"/>
        <end position="1957"/>
    </location>
</feature>
<keyword evidence="2" id="KW-1133">Transmembrane helix</keyword>
<comment type="caution">
    <text evidence="3">The sequence shown here is derived from an EMBL/GenBank/DDBJ whole genome shotgun (WGS) entry which is preliminary data.</text>
</comment>
<protein>
    <recommendedName>
        <fullName evidence="5">Calcineurin-like phosphoesterase domain-containing protein</fullName>
    </recommendedName>
</protein>
<keyword evidence="2" id="KW-0812">Transmembrane</keyword>
<dbReference type="EMBL" id="BEGY01000118">
    <property type="protein sequence ID" value="GAX84181.1"/>
    <property type="molecule type" value="Genomic_DNA"/>
</dbReference>
<evidence type="ECO:0000256" key="1">
    <source>
        <dbReference type="SAM" id="MobiDB-lite"/>
    </source>
</evidence>
<feature type="region of interest" description="Disordered" evidence="1">
    <location>
        <begin position="1161"/>
        <end position="1275"/>
    </location>
</feature>
<dbReference type="InterPro" id="IPR029052">
    <property type="entry name" value="Metallo-depent_PP-like"/>
</dbReference>
<proteinExistence type="predicted"/>
<feature type="region of interest" description="Disordered" evidence="1">
    <location>
        <begin position="1319"/>
        <end position="1385"/>
    </location>
</feature>
<feature type="compositionally biased region" description="Pro residues" evidence="1">
    <location>
        <begin position="1203"/>
        <end position="1217"/>
    </location>
</feature>
<dbReference type="PANTHER" id="PTHR34211">
    <property type="entry name" value="CALCINEURIN-LIKE METALLO-PHOSPHOESTERASE SUPERFAMILY PROTEIN"/>
    <property type="match status" value="1"/>
</dbReference>
<accession>A0A250XM53</accession>
<feature type="compositionally biased region" description="Pro residues" evidence="1">
    <location>
        <begin position="1224"/>
        <end position="1247"/>
    </location>
</feature>
<feature type="compositionally biased region" description="Low complexity" evidence="1">
    <location>
        <begin position="1266"/>
        <end position="1275"/>
    </location>
</feature>
<evidence type="ECO:0000313" key="4">
    <source>
        <dbReference type="Proteomes" id="UP000232323"/>
    </source>
</evidence>
<feature type="region of interest" description="Disordered" evidence="1">
    <location>
        <begin position="762"/>
        <end position="788"/>
    </location>
</feature>
<dbReference type="SUPFAM" id="SSF56300">
    <property type="entry name" value="Metallo-dependent phosphatases"/>
    <property type="match status" value="1"/>
</dbReference>
<feature type="compositionally biased region" description="Low complexity" evidence="1">
    <location>
        <begin position="240"/>
        <end position="253"/>
    </location>
</feature>
<feature type="transmembrane region" description="Helical" evidence="2">
    <location>
        <begin position="1911"/>
        <end position="1932"/>
    </location>
</feature>
<feature type="transmembrane region" description="Helical" evidence="2">
    <location>
        <begin position="1740"/>
        <end position="1765"/>
    </location>
</feature>
<feature type="transmembrane region" description="Helical" evidence="2">
    <location>
        <begin position="15"/>
        <end position="34"/>
    </location>
</feature>
<feature type="transmembrane region" description="Helical" evidence="2">
    <location>
        <begin position="75"/>
        <end position="95"/>
    </location>
</feature>
<feature type="transmembrane region" description="Helical" evidence="2">
    <location>
        <begin position="1700"/>
        <end position="1720"/>
    </location>
</feature>
<feature type="region of interest" description="Disordered" evidence="1">
    <location>
        <begin position="1632"/>
        <end position="1657"/>
    </location>
</feature>
<organism evidence="3 4">
    <name type="scientific">Chlamydomonas eustigma</name>
    <dbReference type="NCBI Taxonomy" id="1157962"/>
    <lineage>
        <taxon>Eukaryota</taxon>
        <taxon>Viridiplantae</taxon>
        <taxon>Chlorophyta</taxon>
        <taxon>core chlorophytes</taxon>
        <taxon>Chlorophyceae</taxon>
        <taxon>CS clade</taxon>
        <taxon>Chlamydomonadales</taxon>
        <taxon>Chlamydomonadaceae</taxon>
        <taxon>Chlamydomonas</taxon>
    </lineage>
</organism>
<feature type="region of interest" description="Disordered" evidence="1">
    <location>
        <begin position="2039"/>
        <end position="2070"/>
    </location>
</feature>
<feature type="transmembrane region" description="Helical" evidence="2">
    <location>
        <begin position="110"/>
        <end position="133"/>
    </location>
</feature>
<feature type="compositionally biased region" description="Polar residues" evidence="1">
    <location>
        <begin position="1161"/>
        <end position="1174"/>
    </location>
</feature>
<dbReference type="PANTHER" id="PTHR34211:SF3">
    <property type="entry name" value="CALCINEURIN-LIKE METALLO-PHOSPHOESTERASE SUPERFAMILY PROTEIN"/>
    <property type="match status" value="1"/>
</dbReference>
<keyword evidence="4" id="KW-1185">Reference proteome</keyword>
<dbReference type="OrthoDB" id="1883418at2759"/>
<feature type="compositionally biased region" description="Basic and acidic residues" evidence="1">
    <location>
        <begin position="762"/>
        <end position="772"/>
    </location>
</feature>
<evidence type="ECO:0000313" key="3">
    <source>
        <dbReference type="EMBL" id="GAX84181.1"/>
    </source>
</evidence>
<reference evidence="3 4" key="1">
    <citation type="submission" date="2017-08" db="EMBL/GenBank/DDBJ databases">
        <title>Acidophilic green algal genome provides insights into adaptation to an acidic environment.</title>
        <authorList>
            <person name="Hirooka S."/>
            <person name="Hirose Y."/>
            <person name="Kanesaki Y."/>
            <person name="Higuchi S."/>
            <person name="Fujiwara T."/>
            <person name="Onuma R."/>
            <person name="Era A."/>
            <person name="Ohbayashi R."/>
            <person name="Uzuka A."/>
            <person name="Nozaki H."/>
            <person name="Yoshikawa H."/>
            <person name="Miyagishima S.Y."/>
        </authorList>
    </citation>
    <scope>NUCLEOTIDE SEQUENCE [LARGE SCALE GENOMIC DNA]</scope>
    <source>
        <strain evidence="3 4">NIES-2499</strain>
    </source>
</reference>
<evidence type="ECO:0000256" key="2">
    <source>
        <dbReference type="SAM" id="Phobius"/>
    </source>
</evidence>
<feature type="transmembrane region" description="Helical" evidence="2">
    <location>
        <begin position="46"/>
        <end position="63"/>
    </location>
</feature>
<feature type="region of interest" description="Disordered" evidence="1">
    <location>
        <begin position="217"/>
        <end position="254"/>
    </location>
</feature>
<sequence length="2126" mass="225477">MVQYRHEVQHGHTSLGLYAATIFWVLCTSVQTSQGLFSKLLTNRKYFLLFGALCFFAHSWARPHIRSRLGSASRAYINFHSLYIIWLCSAVFYHLPSLESLGLNMKADTSLLIVVFLATATTLGAIHIALILIPKVFKLAASGTFQQRSSLQALQPSAPVHASTTSSTPHQSNVQGLLILLVLNSAAISLTCGTYHSLCGNGAGMAKILSKGPHHRPSGFDLAPGSSSNSSSGFDLAPGSSSNSSSSDVHSTSMPRHLLSLPENYSVSASTGKKQQNGTSSFLRQAVCLHLLPPLPTELYPRFSSWMLYGEAAEPGSPLTTPVSESAAGGDDACCGSKKSVCKPTGHLESTSTITPVSESAAGGDDACCGSKKSVCKPTGHHESTSTITPVSESAAGGDDAACGSTKSVCKPTGHHESTSTITPVISSKRISADAAALHYSQALNSSSRTSDLDVNAASVVGCSAANMSECENSSYLGCGCLENSNGTTAVQDSRLSPVLIVWVTVMMLYLVNFWADSAASNAIQSRYPMTHRTATGGSGPHHSIASGSGCSAPDADVVTTHGLDAVSSSSQSDEARRGAEGWLASHPQSYAAKLRLQRRAAGAGSSGEAMGVADSDGLGMLDKLLVLGARKRAAMLDVKKTIQKNSAALIGSLGRAGMLKSTEGAALVQMKLLHVAEASLRVADSALSSATKMLSNSSIISPSAGLSLSSLGSTLVGQVAYRAPKHITSFLSGYYKAAASGPSENKDTTATVAESLLDMAAGEKDVEGGGEERDEESSTDDGPQPSFLPMVPWYSGTSADLLKTGFDLMITLKLFVGRFDMRTMQAATAASMADSFNASPTEGDGFTYEHLDERQEAWIDFIADTGDGGDSTYSVARALAAPSITVKLPDVHTSILSARLDEPPASGGTFSGGPALKAGAAAAAAVGMKLPRGEMLLIGGDLAYPNPTRETYEHRLFRPFEDALPPPPHYHPGRLVVHKPDLPPVFGVHEAAVNQGADSGALRGLSPRSSRHSSSSALRHYSGPTCFAIPGNHDWIDGLYTYLECIINRGWLGGWLLPQEKSYFAIKLPQGWWVFGLDLALGEDIDIHQYRYFANVVEQRMNADDQVVIMTHQPLWLLDWFWETQSAPSLRQLVRGHLRGRARVHLAGDLHFYMRHSYTSCTASPSGPPTSESFCGDARSATKPEEPPDESQPPPHAHEPPAPETQPPPTETQPPPHAHEPPAPETQPPPTETQPPPDESQPPPAETQPTPGFEETSSDSAVCNTTSRSSTSDSNYVVVTHKIESDTSSGGLVACKGVLQQPQDTKAVDRHDEGLNGIDIPTAHPAVPRGSSLHGSSDTESEDFTTSKPSSQMNRGGKSMPSRNSSMRRVRSYHKVSLGSSPPASSLRWLHEMSGSSPPGVLQLLNKSGGLPSIITSSAALNAKKKLPDALVLEHLGSSTSALDKQANSKSVNAVALRDVALCSACRTRQAQSQARGHHHPLDPDHMICNGSGGAFLHPTHLFAGAAFGSAPDAAAAATAAIYSSVHQECTCKIYSAALCGWNAGTGNWLYPSHPAAAAATAVATSSGRGEACSKAASARSLVQLPATAVSVATSSDQQGSTAADQGCGQQPGLGGMMNDAIIKDSSHLHTSKSTQSSLVGSSLKDEGNDELTSTVSTQPGQYVCQASYPSPEQSLRLGKKNLHLFRLHNTRFDVIGGIFYFLIVASVIPRCGSVAAILDADTVYDAISAAFNAYREALLALVLESYLSLGVTLFLFTATLVLAKGGGVGSSKEGQNGPRSPPAWAPVQPPQLPCAWARGGGAPMQLMFGFMHCYAHVSTALVLMLMLELGVETCIRYEQLGRDGADSLYNWYRAYEAQHFPDPMGVRNALETWTLGLYPGCLKFVFAVFDIPEAIAVARNAMCSSSSGISGAAALGGLSAVTRIQALAYYGGMLAYYWLLATPVVGLVFGVYLYLSTCWFGVHYDEAFSSLRIPHHKAVTRMHINKDGNLEIFTLAIDNVPNQWREDPKWRGMLGGGNPELASHNAAFPSRWIPTRTPSTAATHSSREGRGIAAGRRRNQNTHHCFTDSDPSLSAYVKAIRLQNASNSEGYEQQARRSRSSKDAMELSLIDYVLVEKRPMAMST</sequence>
<dbReference type="Proteomes" id="UP000232323">
    <property type="component" value="Unassembled WGS sequence"/>
</dbReference>
<feature type="transmembrane region" description="Helical" evidence="2">
    <location>
        <begin position="1808"/>
        <end position="1829"/>
    </location>
</feature>
<keyword evidence="2" id="KW-0472">Membrane</keyword>
<name>A0A250XM53_9CHLO</name>
<evidence type="ECO:0008006" key="5">
    <source>
        <dbReference type="Google" id="ProtNLM"/>
    </source>
</evidence>
<feature type="compositionally biased region" description="Polar residues" evidence="1">
    <location>
        <begin position="1633"/>
        <end position="1642"/>
    </location>
</feature>
<gene>
    <name evidence="3" type="ORF">CEUSTIGMA_g11604.t1</name>
</gene>
<feature type="region of interest" description="Disordered" evidence="1">
    <location>
        <begin position="534"/>
        <end position="553"/>
    </location>
</feature>